<dbReference type="Proteomes" id="UP000076761">
    <property type="component" value="Unassembled WGS sequence"/>
</dbReference>
<dbReference type="InterPro" id="IPR020946">
    <property type="entry name" value="Flavin_mOase-like"/>
</dbReference>
<dbReference type="SUPFAM" id="SSF51905">
    <property type="entry name" value="FAD/NAD(P)-binding domain"/>
    <property type="match status" value="2"/>
</dbReference>
<keyword evidence="3" id="KW-0560">Oxidoreductase</keyword>
<dbReference type="Pfam" id="PF00743">
    <property type="entry name" value="FMO-like"/>
    <property type="match status" value="1"/>
</dbReference>
<evidence type="ECO:0000256" key="1">
    <source>
        <dbReference type="ARBA" id="ARBA00022630"/>
    </source>
</evidence>
<accession>A0A165RVE9</accession>
<keyword evidence="2" id="KW-0274">FAD</keyword>
<dbReference type="GO" id="GO:0004499">
    <property type="term" value="F:N,N-dimethylaniline monooxygenase activity"/>
    <property type="evidence" value="ECO:0007669"/>
    <property type="project" value="InterPro"/>
</dbReference>
<dbReference type="Gene3D" id="3.50.50.60">
    <property type="entry name" value="FAD/NAD(P)-binding domain"/>
    <property type="match status" value="2"/>
</dbReference>
<dbReference type="AlphaFoldDB" id="A0A165RVE9"/>
<dbReference type="InterPro" id="IPR036188">
    <property type="entry name" value="FAD/NAD-bd_sf"/>
</dbReference>
<dbReference type="OrthoDB" id="74360at2759"/>
<dbReference type="GO" id="GO:0050661">
    <property type="term" value="F:NADP binding"/>
    <property type="evidence" value="ECO:0007669"/>
    <property type="project" value="InterPro"/>
</dbReference>
<proteinExistence type="predicted"/>
<gene>
    <name evidence="4" type="ORF">NEOLEDRAFT_1207505</name>
</gene>
<dbReference type="PANTHER" id="PTHR43539:SF68">
    <property type="entry name" value="FLAVIN-BINDING MONOOXYGENASE-LIKE PROTEIN (AFU_ORTHOLOGUE AFUA_4G09220)"/>
    <property type="match status" value="1"/>
</dbReference>
<dbReference type="GO" id="GO:0050660">
    <property type="term" value="F:flavin adenine dinucleotide binding"/>
    <property type="evidence" value="ECO:0007669"/>
    <property type="project" value="InterPro"/>
</dbReference>
<sequence>MGISERSQNPTPNGVLCEPSLPTLDKLGVETSSVKAINARKVASLWLQTFAHCVSSANVQDILTLFLHDSFWRDILALTWDFRTFHGSPKIEEFLMDRLVLSGASSFRLNEDRVELERPYPDIAWIQALFTFETAVGLASGVFRLVPTPPLGASNQLIWKAHIMLTNLEDLKGYPEHVGILREPRPNHGKWLAQRQRDMEFVDQDPAVIIVGGGQNGLGMAARLKYLGINALVVEKCPRIGDNWRTRYEALCLHDPIWYDHLPYMKFPETWPVFTPAIKLADWLEAYAHSLELDVWTSSNVVRAVQDDVTKRWTVTIERGEVRLERTFKVDHLIFALGFGGGLPRMPDYPGMDEFQGTIIHSTQHKTAQNNIGKKVVVIGSCTSGHDICSDHVDHGVDVTMFQRSPTYVMSTKEGWPRLMTLYSENGPPTDIADRIDASFPNAFLKVLHPRAVKEIADADREMIDGLTKRGFKLNWGENGSGAIYLAWTKAGGYYYDVGASQMIIDGRIKLKNDSLIERFTKTGIKFEDGSELKCDVVIFATGFGDERDAVIKVLGSDFAEKLKPLWGLDDEGEIRGAWRDIGVPHLWYMIGNLMFCRFHSKHMALQIKAIQEGIWDGTRYST</sequence>
<keyword evidence="1" id="KW-0285">Flavoprotein</keyword>
<protein>
    <submittedName>
        <fullName evidence="4">FAD/NAD-binding domain-containing protein</fullName>
    </submittedName>
</protein>
<evidence type="ECO:0000256" key="3">
    <source>
        <dbReference type="ARBA" id="ARBA00023002"/>
    </source>
</evidence>
<evidence type="ECO:0000256" key="2">
    <source>
        <dbReference type="ARBA" id="ARBA00022827"/>
    </source>
</evidence>
<dbReference type="InterPro" id="IPR050982">
    <property type="entry name" value="Auxin_biosynth/cation_transpt"/>
</dbReference>
<dbReference type="InParanoid" id="A0A165RVE9"/>
<evidence type="ECO:0000313" key="4">
    <source>
        <dbReference type="EMBL" id="KZT24320.1"/>
    </source>
</evidence>
<dbReference type="EMBL" id="KV425578">
    <property type="protein sequence ID" value="KZT24320.1"/>
    <property type="molecule type" value="Genomic_DNA"/>
</dbReference>
<dbReference type="STRING" id="1314782.A0A165RVE9"/>
<name>A0A165RVE9_9AGAM</name>
<dbReference type="PANTHER" id="PTHR43539">
    <property type="entry name" value="FLAVIN-BINDING MONOOXYGENASE-LIKE PROTEIN (AFU_ORTHOLOGUE AFUA_4G09220)"/>
    <property type="match status" value="1"/>
</dbReference>
<organism evidence="4 5">
    <name type="scientific">Neolentinus lepideus HHB14362 ss-1</name>
    <dbReference type="NCBI Taxonomy" id="1314782"/>
    <lineage>
        <taxon>Eukaryota</taxon>
        <taxon>Fungi</taxon>
        <taxon>Dikarya</taxon>
        <taxon>Basidiomycota</taxon>
        <taxon>Agaricomycotina</taxon>
        <taxon>Agaricomycetes</taxon>
        <taxon>Gloeophyllales</taxon>
        <taxon>Gloeophyllaceae</taxon>
        <taxon>Neolentinus</taxon>
    </lineage>
</organism>
<reference evidence="4 5" key="1">
    <citation type="journal article" date="2016" name="Mol. Biol. Evol.">
        <title>Comparative Genomics of Early-Diverging Mushroom-Forming Fungi Provides Insights into the Origins of Lignocellulose Decay Capabilities.</title>
        <authorList>
            <person name="Nagy L.G."/>
            <person name="Riley R."/>
            <person name="Tritt A."/>
            <person name="Adam C."/>
            <person name="Daum C."/>
            <person name="Floudas D."/>
            <person name="Sun H."/>
            <person name="Yadav J.S."/>
            <person name="Pangilinan J."/>
            <person name="Larsson K.H."/>
            <person name="Matsuura K."/>
            <person name="Barry K."/>
            <person name="Labutti K."/>
            <person name="Kuo R."/>
            <person name="Ohm R.A."/>
            <person name="Bhattacharya S.S."/>
            <person name="Shirouzu T."/>
            <person name="Yoshinaga Y."/>
            <person name="Martin F.M."/>
            <person name="Grigoriev I.V."/>
            <person name="Hibbett D.S."/>
        </authorList>
    </citation>
    <scope>NUCLEOTIDE SEQUENCE [LARGE SCALE GENOMIC DNA]</scope>
    <source>
        <strain evidence="4 5">HHB14362 ss-1</strain>
    </source>
</reference>
<keyword evidence="5" id="KW-1185">Reference proteome</keyword>
<evidence type="ECO:0000313" key="5">
    <source>
        <dbReference type="Proteomes" id="UP000076761"/>
    </source>
</evidence>